<proteinExistence type="predicted"/>
<evidence type="ECO:0000313" key="2">
    <source>
        <dbReference type="Proteomes" id="UP001595444"/>
    </source>
</evidence>
<dbReference type="EMBL" id="JBHRSL010000004">
    <property type="protein sequence ID" value="MFC3051648.1"/>
    <property type="molecule type" value="Genomic_DNA"/>
</dbReference>
<keyword evidence="2" id="KW-1185">Reference proteome</keyword>
<accession>A0ABV7D3A4</accession>
<protein>
    <submittedName>
        <fullName evidence="1">Uncharacterized protein</fullName>
    </submittedName>
</protein>
<comment type="caution">
    <text evidence="1">The sequence shown here is derived from an EMBL/GenBank/DDBJ whole genome shotgun (WGS) entry which is preliminary data.</text>
</comment>
<name>A0ABV7D3A4_9PROT</name>
<reference evidence="2" key="1">
    <citation type="journal article" date="2019" name="Int. J. Syst. Evol. Microbiol.">
        <title>The Global Catalogue of Microorganisms (GCM) 10K type strain sequencing project: providing services to taxonomists for standard genome sequencing and annotation.</title>
        <authorList>
            <consortium name="The Broad Institute Genomics Platform"/>
            <consortium name="The Broad Institute Genome Sequencing Center for Infectious Disease"/>
            <person name="Wu L."/>
            <person name="Ma J."/>
        </authorList>
    </citation>
    <scope>NUCLEOTIDE SEQUENCE [LARGE SCALE GENOMIC DNA]</scope>
    <source>
        <strain evidence="2">KCTC 62164</strain>
    </source>
</reference>
<organism evidence="1 2">
    <name type="scientific">Kordiimonas pumila</name>
    <dbReference type="NCBI Taxonomy" id="2161677"/>
    <lineage>
        <taxon>Bacteria</taxon>
        <taxon>Pseudomonadati</taxon>
        <taxon>Pseudomonadota</taxon>
        <taxon>Alphaproteobacteria</taxon>
        <taxon>Kordiimonadales</taxon>
        <taxon>Kordiimonadaceae</taxon>
        <taxon>Kordiimonas</taxon>
    </lineage>
</organism>
<dbReference type="RefSeq" id="WP_194215121.1">
    <property type="nucleotide sequence ID" value="NZ_CP061205.1"/>
</dbReference>
<gene>
    <name evidence="1" type="ORF">ACFOKA_07020</name>
</gene>
<dbReference type="Proteomes" id="UP001595444">
    <property type="component" value="Unassembled WGS sequence"/>
</dbReference>
<evidence type="ECO:0000313" key="1">
    <source>
        <dbReference type="EMBL" id="MFC3051648.1"/>
    </source>
</evidence>
<sequence>MLLAETSLGGGPVSGLPQLTVGKTAGVQPLRLIGTEAVVLADPVSGTAAARRTVLVQPAVFVVRT</sequence>